<evidence type="ECO:0000256" key="1">
    <source>
        <dbReference type="SAM" id="MobiDB-lite"/>
    </source>
</evidence>
<feature type="region of interest" description="Disordered" evidence="1">
    <location>
        <begin position="65"/>
        <end position="126"/>
    </location>
</feature>
<keyword evidence="2" id="KW-1185">Reference proteome</keyword>
<reference evidence="3" key="1">
    <citation type="submission" date="2025-08" db="UniProtKB">
        <authorList>
            <consortium name="RefSeq"/>
        </authorList>
    </citation>
    <scope>IDENTIFICATION</scope>
    <source>
        <tissue evidence="3">Spleen</tissue>
    </source>
</reference>
<accession>A0A6P5JHM8</accession>
<dbReference type="Proteomes" id="UP000515140">
    <property type="component" value="Unplaced"/>
</dbReference>
<protein>
    <submittedName>
        <fullName evidence="3">Lysine-rich arabinogalactan protein 19-like</fullName>
    </submittedName>
</protein>
<dbReference type="GeneID" id="110199919"/>
<organism evidence="2 3">
    <name type="scientific">Phascolarctos cinereus</name>
    <name type="common">Koala</name>
    <dbReference type="NCBI Taxonomy" id="38626"/>
    <lineage>
        <taxon>Eukaryota</taxon>
        <taxon>Metazoa</taxon>
        <taxon>Chordata</taxon>
        <taxon>Craniata</taxon>
        <taxon>Vertebrata</taxon>
        <taxon>Euteleostomi</taxon>
        <taxon>Mammalia</taxon>
        <taxon>Metatheria</taxon>
        <taxon>Diprotodontia</taxon>
        <taxon>Phascolarctidae</taxon>
        <taxon>Phascolarctos</taxon>
    </lineage>
</organism>
<proteinExistence type="predicted"/>
<feature type="compositionally biased region" description="Polar residues" evidence="1">
    <location>
        <begin position="114"/>
        <end position="126"/>
    </location>
</feature>
<evidence type="ECO:0000313" key="3">
    <source>
        <dbReference type="RefSeq" id="XP_020830604.1"/>
    </source>
</evidence>
<feature type="compositionally biased region" description="Pro residues" evidence="1">
    <location>
        <begin position="1"/>
        <end position="10"/>
    </location>
</feature>
<feature type="region of interest" description="Disordered" evidence="1">
    <location>
        <begin position="1"/>
        <end position="43"/>
    </location>
</feature>
<gene>
    <name evidence="3" type="primary">LOC110199919</name>
</gene>
<dbReference type="KEGG" id="pcw:110199919"/>
<feature type="compositionally biased region" description="Pro residues" evidence="1">
    <location>
        <begin position="25"/>
        <end position="38"/>
    </location>
</feature>
<evidence type="ECO:0000313" key="2">
    <source>
        <dbReference type="Proteomes" id="UP000515140"/>
    </source>
</evidence>
<dbReference type="InParanoid" id="A0A6P5JHM8"/>
<feature type="compositionally biased region" description="Pro residues" evidence="1">
    <location>
        <begin position="99"/>
        <end position="112"/>
    </location>
</feature>
<dbReference type="RefSeq" id="XP_020830604.1">
    <property type="nucleotide sequence ID" value="XM_020974945.1"/>
</dbReference>
<name>A0A6P5JHM8_PHACI</name>
<dbReference type="AlphaFoldDB" id="A0A6P5JHM8"/>
<sequence>MAAPAPTPTRPRPHPATSGRCRAPPLQPPPRPSPPSSPAHPTIHHVLQLRLRGRAAFCRQARAALTTGNEPLPVPSGMAPPPEAAVRPAQPASTTRALAPPPALLWSPPPGTPWSSATTPHLQSLS</sequence>
<feature type="compositionally biased region" description="Pro residues" evidence="1">
    <location>
        <begin position="72"/>
        <end position="83"/>
    </location>
</feature>